<feature type="region of interest" description="Disordered" evidence="1">
    <location>
        <begin position="536"/>
        <end position="604"/>
    </location>
</feature>
<dbReference type="InterPro" id="IPR013087">
    <property type="entry name" value="Znf_C2H2_type"/>
</dbReference>
<keyword evidence="4" id="KW-1185">Reference proteome</keyword>
<dbReference type="PROSITE" id="PS00028">
    <property type="entry name" value="ZINC_FINGER_C2H2_1"/>
    <property type="match status" value="2"/>
</dbReference>
<feature type="compositionally biased region" description="Basic and acidic residues" evidence="1">
    <location>
        <begin position="582"/>
        <end position="592"/>
    </location>
</feature>
<organism evidence="3 4">
    <name type="scientific">Marasmius tenuissimus</name>
    <dbReference type="NCBI Taxonomy" id="585030"/>
    <lineage>
        <taxon>Eukaryota</taxon>
        <taxon>Fungi</taxon>
        <taxon>Dikarya</taxon>
        <taxon>Basidiomycota</taxon>
        <taxon>Agaricomycotina</taxon>
        <taxon>Agaricomycetes</taxon>
        <taxon>Agaricomycetidae</taxon>
        <taxon>Agaricales</taxon>
        <taxon>Marasmiineae</taxon>
        <taxon>Marasmiaceae</taxon>
        <taxon>Marasmius</taxon>
    </lineage>
</organism>
<feature type="region of interest" description="Disordered" evidence="1">
    <location>
        <begin position="272"/>
        <end position="291"/>
    </location>
</feature>
<reference evidence="3 4" key="1">
    <citation type="submission" date="2024-05" db="EMBL/GenBank/DDBJ databases">
        <title>A draft genome resource for the thread blight pathogen Marasmius tenuissimus strain MS-2.</title>
        <authorList>
            <person name="Yulfo-Soto G.E."/>
            <person name="Baruah I.K."/>
            <person name="Amoako-Attah I."/>
            <person name="Bukari Y."/>
            <person name="Meinhardt L.W."/>
            <person name="Bailey B.A."/>
            <person name="Cohen S.P."/>
        </authorList>
    </citation>
    <scope>NUCLEOTIDE SEQUENCE [LARGE SCALE GENOMIC DNA]</scope>
    <source>
        <strain evidence="3 4">MS-2</strain>
    </source>
</reference>
<name>A0ABR3AGW1_9AGAR</name>
<gene>
    <name evidence="3" type="ORF">AAF712_000463</name>
</gene>
<sequence>MTTRDLGVFAQQFREGVDKPITYVVYPTTTFKASLHPLDSPAAWQVCPHSKYLPSKPTITENTSQVLLDDLAPELAIEDLLNTSAWEIEKSDVDVVVDKDIQTESQVTSTRATVERPSPPPLDDVEVGCHKHAQQPSDLSDLLLFVTSLARRCPILSCDRVLPDSAALRVHIRCHYEELQSESKPFSSSSGNPCLKSAMAALKPYGEREKGYLKMDNIHNWPKPPTNTTHDTRRTQETGLGAPQPEALNASPAPRKSSVSPLSHIQDATLSESFPRGSQDHLRSQDISPGSPLNQMLAEVCATPASPTLHPYIDSSSVAISEYQLDTDEVIPILFPEQLLIDSIEVDFSQQLEKWFPSSPVDEPSTIHAPAYETPSPSFAVTSAIRQLSLGHNEGETTLVEPIGGDFLEERPPKRRGQGVGILDGPEAGSLTSVTSMQAHVEPVEGDAQVEDATSDLVVPEPSSPPDPPRRKRGRPRKVKTDPIFAGPTASQLHRPDGDKETSAESQRVYLPTPPPSQEVGSKAVRISLLSVTLSSPELPSEEAYSRESSRRTRKRVTYAESDPEEDEDDDDNVHSAKRRKGPEAEYDDKPQRRGRAKISRCPIPGCRQTTTRLSDMERHLKSMKHQNVLFGCPFCDRWLQRHDAVTRHCKTRHGMIPEDKNYPVREG</sequence>
<dbReference type="EMBL" id="JBBXMP010000001">
    <property type="protein sequence ID" value="KAL0072700.1"/>
    <property type="molecule type" value="Genomic_DNA"/>
</dbReference>
<accession>A0ABR3AGW1</accession>
<dbReference type="SMART" id="SM00355">
    <property type="entry name" value="ZnF_C2H2"/>
    <property type="match status" value="3"/>
</dbReference>
<protein>
    <recommendedName>
        <fullName evidence="2">C2H2-type domain-containing protein</fullName>
    </recommendedName>
</protein>
<feature type="region of interest" description="Disordered" evidence="1">
    <location>
        <begin position="404"/>
        <end position="430"/>
    </location>
</feature>
<feature type="domain" description="C2H2-type" evidence="2">
    <location>
        <begin position="633"/>
        <end position="654"/>
    </location>
</feature>
<feature type="region of interest" description="Disordered" evidence="1">
    <location>
        <begin position="454"/>
        <end position="522"/>
    </location>
</feature>
<evidence type="ECO:0000256" key="1">
    <source>
        <dbReference type="SAM" id="MobiDB-lite"/>
    </source>
</evidence>
<proteinExistence type="predicted"/>
<feature type="compositionally biased region" description="Acidic residues" evidence="1">
    <location>
        <begin position="562"/>
        <end position="572"/>
    </location>
</feature>
<evidence type="ECO:0000313" key="4">
    <source>
        <dbReference type="Proteomes" id="UP001437256"/>
    </source>
</evidence>
<dbReference type="Gene3D" id="3.30.160.60">
    <property type="entry name" value="Classic Zinc Finger"/>
    <property type="match status" value="1"/>
</dbReference>
<evidence type="ECO:0000259" key="2">
    <source>
        <dbReference type="PROSITE" id="PS00028"/>
    </source>
</evidence>
<dbReference type="Proteomes" id="UP001437256">
    <property type="component" value="Unassembled WGS sequence"/>
</dbReference>
<evidence type="ECO:0000313" key="3">
    <source>
        <dbReference type="EMBL" id="KAL0072700.1"/>
    </source>
</evidence>
<feature type="domain" description="C2H2-type" evidence="2">
    <location>
        <begin position="153"/>
        <end position="175"/>
    </location>
</feature>
<comment type="caution">
    <text evidence="3">The sequence shown here is derived from an EMBL/GenBank/DDBJ whole genome shotgun (WGS) entry which is preliminary data.</text>
</comment>
<feature type="compositionally biased region" description="Basic and acidic residues" evidence="1">
    <location>
        <begin position="494"/>
        <end position="503"/>
    </location>
</feature>
<feature type="region of interest" description="Disordered" evidence="1">
    <location>
        <begin position="216"/>
        <end position="263"/>
    </location>
</feature>